<organism evidence="4">
    <name type="scientific">Schistosoma curassoni</name>
    <dbReference type="NCBI Taxonomy" id="6186"/>
    <lineage>
        <taxon>Eukaryota</taxon>
        <taxon>Metazoa</taxon>
        <taxon>Spiralia</taxon>
        <taxon>Lophotrochozoa</taxon>
        <taxon>Platyhelminthes</taxon>
        <taxon>Trematoda</taxon>
        <taxon>Digenea</taxon>
        <taxon>Strigeidida</taxon>
        <taxon>Schistosomatoidea</taxon>
        <taxon>Schistosomatidae</taxon>
        <taxon>Schistosoma</taxon>
    </lineage>
</organism>
<evidence type="ECO:0000313" key="2">
    <source>
        <dbReference type="EMBL" id="VDP35632.1"/>
    </source>
</evidence>
<protein>
    <submittedName>
        <fullName evidence="4">Small acid-soluble spore protein</fullName>
    </submittedName>
</protein>
<dbReference type="AlphaFoldDB" id="A0A183K374"/>
<evidence type="ECO:0000313" key="4">
    <source>
        <dbReference type="WBParaSite" id="SCUD_0000943901-mRNA-1"/>
    </source>
</evidence>
<dbReference type="EMBL" id="UZAK01033239">
    <property type="protein sequence ID" value="VDP35632.1"/>
    <property type="molecule type" value="Genomic_DNA"/>
</dbReference>
<sequence>MNSGSSKHPSKQRRGEIMMNVIHGYIHSNDSNEDNKVLLEAATDHSGVPRKRPDNPDGKSKRRSQN</sequence>
<keyword evidence="3" id="KW-1185">Reference proteome</keyword>
<evidence type="ECO:0000256" key="1">
    <source>
        <dbReference type="SAM" id="MobiDB-lite"/>
    </source>
</evidence>
<feature type="region of interest" description="Disordered" evidence="1">
    <location>
        <begin position="27"/>
        <end position="66"/>
    </location>
</feature>
<dbReference type="Proteomes" id="UP000279833">
    <property type="component" value="Unassembled WGS sequence"/>
</dbReference>
<dbReference type="WBParaSite" id="SCUD_0000943901-mRNA-1">
    <property type="protein sequence ID" value="SCUD_0000943901-mRNA-1"/>
    <property type="gene ID" value="SCUD_0000943901"/>
</dbReference>
<name>A0A183K374_9TREM</name>
<proteinExistence type="predicted"/>
<accession>A0A183K374</accession>
<reference evidence="2 3" key="2">
    <citation type="submission" date="2018-11" db="EMBL/GenBank/DDBJ databases">
        <authorList>
            <consortium name="Pathogen Informatics"/>
        </authorList>
    </citation>
    <scope>NUCLEOTIDE SEQUENCE [LARGE SCALE GENOMIC DNA]</scope>
    <source>
        <strain evidence="2">Dakar</strain>
        <strain evidence="3">Dakar, Senegal</strain>
    </source>
</reference>
<reference evidence="4" key="1">
    <citation type="submission" date="2016-06" db="UniProtKB">
        <authorList>
            <consortium name="WormBaseParasite"/>
        </authorList>
    </citation>
    <scope>IDENTIFICATION</scope>
</reference>
<gene>
    <name evidence="2" type="ORF">SCUD_LOCUS9439</name>
</gene>
<evidence type="ECO:0000313" key="3">
    <source>
        <dbReference type="Proteomes" id="UP000279833"/>
    </source>
</evidence>